<dbReference type="Proteomes" id="UP001145481">
    <property type="component" value="Unassembled WGS sequence"/>
</dbReference>
<reference evidence="8" key="2">
    <citation type="submission" date="2022-07" db="EMBL/GenBank/DDBJ databases">
        <title>Genome-based characterization of novel serogroup A variants of Pasteurella multocida.</title>
        <authorList>
            <person name="Prajapati A."/>
            <person name="Yogisharadhya R."/>
            <person name="Mohanty N."/>
            <person name="Chanda M."/>
            <person name="Mendem S.K."/>
            <person name="Siddaramappa S."/>
            <person name="Shivachandra S.B."/>
        </authorList>
    </citation>
    <scope>NUCLEOTIDE SEQUENCE</scope>
    <source>
        <strain evidence="8">NIVEDIPm19</strain>
    </source>
</reference>
<keyword evidence="3 7" id="KW-0732">Signal</keyword>
<protein>
    <submittedName>
        <fullName evidence="8">Entericidin A/B family lipoprotein</fullName>
    </submittedName>
    <submittedName>
        <fullName evidence="10">Entericidin, EcnA/B family</fullName>
    </submittedName>
</protein>
<feature type="chain" id="PRO_5015063813" evidence="7">
    <location>
        <begin position="20"/>
        <end position="43"/>
    </location>
</feature>
<evidence type="ECO:0000256" key="2">
    <source>
        <dbReference type="ARBA" id="ARBA00022475"/>
    </source>
</evidence>
<name>A0A1E3XL74_PASMD</name>
<dbReference type="EMBL" id="JANIEN010000014">
    <property type="protein sequence ID" value="MDT3453171.1"/>
    <property type="molecule type" value="Genomic_DNA"/>
</dbReference>
<dbReference type="RefSeq" id="WP_005717037.1">
    <property type="nucleotide sequence ID" value="NZ_AP025519.1"/>
</dbReference>
<dbReference type="GO" id="GO:0009636">
    <property type="term" value="P:response to toxic substance"/>
    <property type="evidence" value="ECO:0007669"/>
    <property type="project" value="InterPro"/>
</dbReference>
<evidence type="ECO:0000256" key="6">
    <source>
        <dbReference type="ARBA" id="ARBA00023288"/>
    </source>
</evidence>
<accession>A0A1E3XL74</accession>
<evidence type="ECO:0000313" key="10">
    <source>
        <dbReference type="EMBL" id="NNI78554.1"/>
    </source>
</evidence>
<dbReference type="KEGG" id="pmul:DR93_1058"/>
<gene>
    <name evidence="10" type="ORF">C2800_03800</name>
    <name evidence="8" type="ORF">NM948_00895</name>
    <name evidence="9" type="ORF">NQF69_10365</name>
</gene>
<keyword evidence="2" id="KW-1003">Cell membrane</keyword>
<reference evidence="9" key="3">
    <citation type="submission" date="2022-07" db="EMBL/GenBank/DDBJ databases">
        <title>Sequence of Pasteurella multocoda 17BRD-035.</title>
        <authorList>
            <person name="Roy Chowdhury P."/>
            <person name="Alhamami T."/>
            <person name="Trott D.J."/>
            <person name="Djordvevic S.P."/>
        </authorList>
    </citation>
    <scope>NUCLEOTIDE SEQUENCE</scope>
    <source>
        <strain evidence="9">17BRD-035</strain>
    </source>
</reference>
<dbReference type="GeneID" id="77206228"/>
<dbReference type="Pfam" id="PF08085">
    <property type="entry name" value="Entericidin"/>
    <property type="match status" value="1"/>
</dbReference>
<evidence type="ECO:0000313" key="9">
    <source>
        <dbReference type="EMBL" id="MDT3453171.1"/>
    </source>
</evidence>
<dbReference type="PROSITE" id="PS51257">
    <property type="entry name" value="PROKAR_LIPOPROTEIN"/>
    <property type="match status" value="1"/>
</dbReference>
<evidence type="ECO:0000256" key="1">
    <source>
        <dbReference type="ARBA" id="ARBA00010296"/>
    </source>
</evidence>
<dbReference type="Proteomes" id="UP001182304">
    <property type="component" value="Unassembled WGS sequence"/>
</dbReference>
<evidence type="ECO:0000313" key="11">
    <source>
        <dbReference type="Proteomes" id="UP000540079"/>
    </source>
</evidence>
<comment type="similarity">
    <text evidence="1">Belongs to the EcnA/EcnB lipoprotein family.</text>
</comment>
<dbReference type="AlphaFoldDB" id="A0A1E3XL74"/>
<evidence type="ECO:0000256" key="5">
    <source>
        <dbReference type="ARBA" id="ARBA00023139"/>
    </source>
</evidence>
<comment type="caution">
    <text evidence="8">The sequence shown here is derived from an EMBL/GenBank/DDBJ whole genome shotgun (WGS) entry which is preliminary data.</text>
</comment>
<dbReference type="GO" id="GO:0016020">
    <property type="term" value="C:membrane"/>
    <property type="evidence" value="ECO:0007669"/>
    <property type="project" value="InterPro"/>
</dbReference>
<keyword evidence="4" id="KW-0472">Membrane</keyword>
<sequence>MKKIIAIFLSATFAFALTACETTKGVGKDIQNAGEKLEQAVSK</sequence>
<proteinExistence type="inferred from homology"/>
<keyword evidence="5" id="KW-0564">Palmitate</keyword>
<evidence type="ECO:0000256" key="7">
    <source>
        <dbReference type="SAM" id="SignalP"/>
    </source>
</evidence>
<evidence type="ECO:0000256" key="4">
    <source>
        <dbReference type="ARBA" id="ARBA00023136"/>
    </source>
</evidence>
<evidence type="ECO:0000256" key="3">
    <source>
        <dbReference type="ARBA" id="ARBA00022729"/>
    </source>
</evidence>
<dbReference type="Proteomes" id="UP000540079">
    <property type="component" value="Unassembled WGS sequence"/>
</dbReference>
<dbReference type="InterPro" id="IPR012556">
    <property type="entry name" value="Entericidin"/>
</dbReference>
<dbReference type="EMBL" id="PPVL01000003">
    <property type="protein sequence ID" value="NNI78554.1"/>
    <property type="molecule type" value="Genomic_DNA"/>
</dbReference>
<keyword evidence="6 8" id="KW-0449">Lipoprotein</keyword>
<evidence type="ECO:0000313" key="12">
    <source>
        <dbReference type="Proteomes" id="UP001145481"/>
    </source>
</evidence>
<evidence type="ECO:0000313" key="8">
    <source>
        <dbReference type="EMBL" id="MDA5622123.1"/>
    </source>
</evidence>
<reference evidence="10 11" key="1">
    <citation type="journal article" date="2018" name="Front. Microbiol.">
        <title>Genetic and Phylogenetic Characteristics of Pasteurella multocida Isolates From Different Host Species.</title>
        <authorList>
            <person name="Peng Z."/>
            <person name="Liang W."/>
            <person name="Wang F."/>
            <person name="Xu Z."/>
            <person name="Xie Z."/>
            <person name="Lian Z."/>
            <person name="Hua L."/>
            <person name="Zhou R."/>
            <person name="Chen H."/>
            <person name="Wu B."/>
        </authorList>
    </citation>
    <scope>NUCLEOTIDE SEQUENCE [LARGE SCALE GENOMIC DNA]</scope>
    <source>
        <strain evidence="10 11">HNA06</strain>
    </source>
</reference>
<dbReference type="EMBL" id="JANJHC010000002">
    <property type="protein sequence ID" value="MDA5622123.1"/>
    <property type="molecule type" value="Genomic_DNA"/>
</dbReference>
<organism evidence="8 12">
    <name type="scientific">Pasteurella multocida</name>
    <dbReference type="NCBI Taxonomy" id="747"/>
    <lineage>
        <taxon>Bacteria</taxon>
        <taxon>Pseudomonadati</taxon>
        <taxon>Pseudomonadota</taxon>
        <taxon>Gammaproteobacteria</taxon>
        <taxon>Pasteurellales</taxon>
        <taxon>Pasteurellaceae</taxon>
        <taxon>Pasteurella</taxon>
    </lineage>
</organism>
<feature type="signal peptide" evidence="7">
    <location>
        <begin position="1"/>
        <end position="19"/>
    </location>
</feature>